<keyword evidence="2" id="KW-1185">Reference proteome</keyword>
<dbReference type="Proteomes" id="UP001148737">
    <property type="component" value="Unassembled WGS sequence"/>
</dbReference>
<comment type="caution">
    <text evidence="1">The sequence shown here is derived from an EMBL/GenBank/DDBJ whole genome shotgun (WGS) entry which is preliminary data.</text>
</comment>
<gene>
    <name evidence="1" type="ORF">NLG97_g5157</name>
</gene>
<accession>A0ACC1QVT4</accession>
<name>A0ACC1QVT4_9HYPO</name>
<evidence type="ECO:0000313" key="2">
    <source>
        <dbReference type="Proteomes" id="UP001148737"/>
    </source>
</evidence>
<organism evidence="1 2">
    <name type="scientific">Lecanicillium saksenae</name>
    <dbReference type="NCBI Taxonomy" id="468837"/>
    <lineage>
        <taxon>Eukaryota</taxon>
        <taxon>Fungi</taxon>
        <taxon>Dikarya</taxon>
        <taxon>Ascomycota</taxon>
        <taxon>Pezizomycotina</taxon>
        <taxon>Sordariomycetes</taxon>
        <taxon>Hypocreomycetidae</taxon>
        <taxon>Hypocreales</taxon>
        <taxon>Cordycipitaceae</taxon>
        <taxon>Lecanicillium</taxon>
    </lineage>
</organism>
<protein>
    <submittedName>
        <fullName evidence="1">Uncharacterized protein</fullName>
    </submittedName>
</protein>
<dbReference type="EMBL" id="JANAKD010000560">
    <property type="protein sequence ID" value="KAJ3492772.1"/>
    <property type="molecule type" value="Genomic_DNA"/>
</dbReference>
<evidence type="ECO:0000313" key="1">
    <source>
        <dbReference type="EMBL" id="KAJ3492772.1"/>
    </source>
</evidence>
<sequence length="256" mass="28378">MEAQLIQLGNDFPLYVASYNGIPSGEYEARFIYKEIFGDNCYDVAQLSHPRVIVDVGANIGLFTVYMKKKYPDCKLLAFEPAPDTFRVLTENVALHKLEGVETFQLALGAEASTGSLTFFPNLPGNSTLVPEEKKRFQDLLGAEVGTNFTGKMFGDADKVEVAIKRLSDILGAHKFDVIDLLKVDVEGAELSVFKGINDDHWGMIQNIVLETCDLSSEKDALKELLKAKGFHLESSKADWSPKGAQFYTIIATRRT</sequence>
<reference evidence="1" key="1">
    <citation type="submission" date="2022-07" db="EMBL/GenBank/DDBJ databases">
        <title>Genome Sequence of Lecanicillium saksenae.</title>
        <authorList>
            <person name="Buettner E."/>
        </authorList>
    </citation>
    <scope>NUCLEOTIDE SEQUENCE</scope>
    <source>
        <strain evidence="1">VT-O1</strain>
    </source>
</reference>
<proteinExistence type="predicted"/>